<sequence>MFGDLPPSSCVTRLTVGAAACATKAPARFEPVIEIMSISGCAAIAPPTSGPLPLTRLNTPGGRPASCTSCVNSKALNGDSSLGLSTTVQPAAMAGATLAVI</sequence>
<dbReference type="Proteomes" id="UP000248291">
    <property type="component" value="Unassembled WGS sequence"/>
</dbReference>
<organism evidence="1 2">
    <name type="scientific">Pseudomonas syringae pv. actinidiae</name>
    <dbReference type="NCBI Taxonomy" id="103796"/>
    <lineage>
        <taxon>Bacteria</taxon>
        <taxon>Pseudomonadati</taxon>
        <taxon>Pseudomonadota</taxon>
        <taxon>Gammaproteobacteria</taxon>
        <taxon>Pseudomonadales</taxon>
        <taxon>Pseudomonadaceae</taxon>
        <taxon>Pseudomonas</taxon>
        <taxon>Pseudomonas syringae</taxon>
    </lineage>
</organism>
<dbReference type="EMBL" id="BGKA01000171">
    <property type="protein sequence ID" value="GBH18677.1"/>
    <property type="molecule type" value="Genomic_DNA"/>
</dbReference>
<evidence type="ECO:0000313" key="2">
    <source>
        <dbReference type="Proteomes" id="UP000248291"/>
    </source>
</evidence>
<protein>
    <submittedName>
        <fullName evidence="1">Ribonucleotide reductase alpha subunit</fullName>
    </submittedName>
</protein>
<dbReference type="AlphaFoldDB" id="A0AAN4TMY5"/>
<proteinExistence type="predicted"/>
<gene>
    <name evidence="1" type="ORF">KPSA3_04666</name>
</gene>
<comment type="caution">
    <text evidence="1">The sequence shown here is derived from an EMBL/GenBank/DDBJ whole genome shotgun (WGS) entry which is preliminary data.</text>
</comment>
<name>A0AAN4TMY5_PSESF</name>
<accession>A0AAN4TMY5</accession>
<reference evidence="1 2" key="1">
    <citation type="submission" date="2018-04" db="EMBL/GenBank/DDBJ databases">
        <title>Draft genome sequence of Pseudomonas syringae pv. actinidiae biovar 3 strains isolated from kiwifruit in Kagawa prefecture.</title>
        <authorList>
            <person name="Tabuchi M."/>
            <person name="Saito M."/>
            <person name="Fujiwara S."/>
            <person name="Sasa N."/>
            <person name="Akimitsu K."/>
            <person name="Gomi K."/>
            <person name="Konishi-Sugita S."/>
            <person name="Hamano K."/>
            <person name="Kataoka I."/>
        </authorList>
    </citation>
    <scope>NUCLEOTIDE SEQUENCE [LARGE SCALE GENOMIC DNA]</scope>
    <source>
        <strain evidence="1 2">MAFF212211</strain>
    </source>
</reference>
<evidence type="ECO:0000313" key="1">
    <source>
        <dbReference type="EMBL" id="GBH18677.1"/>
    </source>
</evidence>